<dbReference type="EMBL" id="KQ417030">
    <property type="protein sequence ID" value="KOF94115.1"/>
    <property type="molecule type" value="Genomic_DNA"/>
</dbReference>
<evidence type="ECO:0000313" key="1">
    <source>
        <dbReference type="EMBL" id="KOF94115.1"/>
    </source>
</evidence>
<sequence length="61" mass="6959">MRYLVCMSQRLRVKNTLRSLSFASVSNSSLTSLVVTSQRISVRGSFYKANISLTMLYRLSH</sequence>
<accession>A0A0L8HZ93</accession>
<proteinExistence type="predicted"/>
<dbReference type="AlphaFoldDB" id="A0A0L8HZ93"/>
<gene>
    <name evidence="1" type="ORF">OCBIM_22002735mg</name>
</gene>
<organism evidence="1">
    <name type="scientific">Octopus bimaculoides</name>
    <name type="common">California two-spotted octopus</name>
    <dbReference type="NCBI Taxonomy" id="37653"/>
    <lineage>
        <taxon>Eukaryota</taxon>
        <taxon>Metazoa</taxon>
        <taxon>Spiralia</taxon>
        <taxon>Lophotrochozoa</taxon>
        <taxon>Mollusca</taxon>
        <taxon>Cephalopoda</taxon>
        <taxon>Coleoidea</taxon>
        <taxon>Octopodiformes</taxon>
        <taxon>Octopoda</taxon>
        <taxon>Incirrata</taxon>
        <taxon>Octopodidae</taxon>
        <taxon>Octopus</taxon>
    </lineage>
</organism>
<protein>
    <submittedName>
        <fullName evidence="1">Uncharacterized protein</fullName>
    </submittedName>
</protein>
<name>A0A0L8HZ93_OCTBM</name>
<reference evidence="1" key="1">
    <citation type="submission" date="2015-07" db="EMBL/GenBank/DDBJ databases">
        <title>MeaNS - Measles Nucleotide Surveillance Program.</title>
        <authorList>
            <person name="Tran T."/>
            <person name="Druce J."/>
        </authorList>
    </citation>
    <scope>NUCLEOTIDE SEQUENCE</scope>
    <source>
        <strain evidence="1">UCB-OBI-ISO-001</strain>
        <tissue evidence="1">Gonad</tissue>
    </source>
</reference>